<dbReference type="OrthoDB" id="3034217at2"/>
<dbReference type="SMART" id="SM01118">
    <property type="entry name" value="CYTH"/>
    <property type="match status" value="1"/>
</dbReference>
<organism evidence="2 3">
    <name type="scientific">Thalassotalea litorea</name>
    <dbReference type="NCBI Taxonomy" id="2020715"/>
    <lineage>
        <taxon>Bacteria</taxon>
        <taxon>Pseudomonadati</taxon>
        <taxon>Pseudomonadota</taxon>
        <taxon>Gammaproteobacteria</taxon>
        <taxon>Alteromonadales</taxon>
        <taxon>Colwelliaceae</taxon>
        <taxon>Thalassotalea</taxon>
    </lineage>
</organism>
<dbReference type="GO" id="GO:0050355">
    <property type="term" value="F:inorganic triphosphate phosphatase activity"/>
    <property type="evidence" value="ECO:0007669"/>
    <property type="project" value="InterPro"/>
</dbReference>
<proteinExistence type="predicted"/>
<name>A0A5R9IZC1_9GAMM</name>
<dbReference type="InterPro" id="IPR033469">
    <property type="entry name" value="CYTH-like_dom_sf"/>
</dbReference>
<dbReference type="PANTHER" id="PTHR39569">
    <property type="entry name" value="INORGANIC TRIPHOSPHATASE"/>
    <property type="match status" value="1"/>
</dbReference>
<accession>A0A5R9IZC1</accession>
<dbReference type="Gene3D" id="2.40.320.10">
    <property type="entry name" value="Hypothetical Protein Pfu-838710-001"/>
    <property type="match status" value="1"/>
</dbReference>
<gene>
    <name evidence="2" type="ORF">FE810_03010</name>
</gene>
<dbReference type="InterPro" id="IPR023577">
    <property type="entry name" value="CYTH_domain"/>
</dbReference>
<dbReference type="Pfam" id="PF01928">
    <property type="entry name" value="CYTH"/>
    <property type="match status" value="1"/>
</dbReference>
<dbReference type="RefSeq" id="WP_138318550.1">
    <property type="nucleotide sequence ID" value="NZ_VCBC01000003.1"/>
</dbReference>
<dbReference type="GO" id="GO:0046872">
    <property type="term" value="F:metal ion binding"/>
    <property type="evidence" value="ECO:0007669"/>
    <property type="project" value="TreeGrafter"/>
</dbReference>
<dbReference type="Proteomes" id="UP000307790">
    <property type="component" value="Unassembled WGS sequence"/>
</dbReference>
<keyword evidence="3" id="KW-1185">Reference proteome</keyword>
<sequence length="503" mass="58146">MDTEIELKYLICDNLDNTQLIQKFTELLGELDVTTSHKQKFLNNIYFDSQKQVLRGLDIGLRIRKNQHGDAEQTIKTAGKVVAGLHQRPEYNLPVLGNFPTLAQFPNHIWPTGIDIESLESSLVPIFTTDFTRNAWHLKFADGSEVELALDTGVIEANGEREIIKEIEIELLSGDQAHLIRIAKLLFTGFNIRPGQHSKAARGYRLAYSQYTPLPGFDNSVIQLTQSMGVIESFSSGFEQALSLMQRLVAEYLREPRLELIKQIADVLALSRHGLWLYERYLPEQQSQQLRVQFGTILQDLTWVESALQLQELTTKTGNYRKKIEYSQNLLFELKGKLDTFPTDQEMKEYFTSARFNELQLAQLELILSLETSESSQQSLMEFASEWLDDGLKRLQQAISLEQNMEEQQYLQSHGLLIRSLLTGFWFGHLFEGEERSNFRRPWLDMHSGIDELENLCLLRATLQQQNELPKKLMNWLENKVDTLIQALEHCRQVALTIRPYWH</sequence>
<evidence type="ECO:0000313" key="2">
    <source>
        <dbReference type="EMBL" id="TLU67268.1"/>
    </source>
</evidence>
<dbReference type="PROSITE" id="PS51707">
    <property type="entry name" value="CYTH"/>
    <property type="match status" value="1"/>
</dbReference>
<dbReference type="CDD" id="cd07756">
    <property type="entry name" value="CYTH-like_Pase_CHAD"/>
    <property type="match status" value="1"/>
</dbReference>
<evidence type="ECO:0000259" key="1">
    <source>
        <dbReference type="PROSITE" id="PS51707"/>
    </source>
</evidence>
<protein>
    <submittedName>
        <fullName evidence="2">CYTH domain-containing protein</fullName>
    </submittedName>
</protein>
<dbReference type="PANTHER" id="PTHR39569:SF1">
    <property type="entry name" value="INORGANIC TRIPHOSPHATASE"/>
    <property type="match status" value="1"/>
</dbReference>
<evidence type="ECO:0000313" key="3">
    <source>
        <dbReference type="Proteomes" id="UP000307790"/>
    </source>
</evidence>
<dbReference type="SUPFAM" id="SSF55154">
    <property type="entry name" value="CYTH-like phosphatases"/>
    <property type="match status" value="1"/>
</dbReference>
<comment type="caution">
    <text evidence="2">The sequence shown here is derived from an EMBL/GenBank/DDBJ whole genome shotgun (WGS) entry which is preliminary data.</text>
</comment>
<dbReference type="EMBL" id="VCBC01000003">
    <property type="protein sequence ID" value="TLU67268.1"/>
    <property type="molecule type" value="Genomic_DNA"/>
</dbReference>
<reference evidence="2 3" key="1">
    <citation type="submission" date="2019-05" db="EMBL/GenBank/DDBJ databases">
        <title>Genome sequences of Thalassotalea litorea 1K03283.</title>
        <authorList>
            <person name="Zhang D."/>
        </authorList>
    </citation>
    <scope>NUCLEOTIDE SEQUENCE [LARGE SCALE GENOMIC DNA]</scope>
    <source>
        <strain evidence="2 3">MCCC 1K03283</strain>
    </source>
</reference>
<dbReference type="AlphaFoldDB" id="A0A5R9IZC1"/>
<feature type="domain" description="CYTH" evidence="1">
    <location>
        <begin position="2"/>
        <end position="210"/>
    </location>
</feature>
<dbReference type="InterPro" id="IPR039013">
    <property type="entry name" value="YgiF"/>
</dbReference>